<dbReference type="AlphaFoldDB" id="A0AAE7NTT6"/>
<organism evidence="1 2">
    <name type="scientific">Bradyrhizobium arachidis</name>
    <dbReference type="NCBI Taxonomy" id="858423"/>
    <lineage>
        <taxon>Bacteria</taxon>
        <taxon>Pseudomonadati</taxon>
        <taxon>Pseudomonadota</taxon>
        <taxon>Alphaproteobacteria</taxon>
        <taxon>Hyphomicrobiales</taxon>
        <taxon>Nitrobacteraceae</taxon>
        <taxon>Bradyrhizobium</taxon>
    </lineage>
</organism>
<protein>
    <submittedName>
        <fullName evidence="1">Uncharacterized protein</fullName>
    </submittedName>
</protein>
<evidence type="ECO:0000313" key="2">
    <source>
        <dbReference type="Proteomes" id="UP000594015"/>
    </source>
</evidence>
<dbReference type="Proteomes" id="UP000594015">
    <property type="component" value="Chromosome"/>
</dbReference>
<proteinExistence type="predicted"/>
<evidence type="ECO:0000313" key="1">
    <source>
        <dbReference type="EMBL" id="QOZ71833.1"/>
    </source>
</evidence>
<dbReference type="InterPro" id="IPR027417">
    <property type="entry name" value="P-loop_NTPase"/>
</dbReference>
<accession>A0AAE7NTT6</accession>
<gene>
    <name evidence="1" type="ORF">WN72_40240</name>
</gene>
<dbReference type="EMBL" id="CP030050">
    <property type="protein sequence ID" value="QOZ71833.1"/>
    <property type="molecule type" value="Genomic_DNA"/>
</dbReference>
<reference evidence="1 2" key="1">
    <citation type="submission" date="2018-06" db="EMBL/GenBank/DDBJ databases">
        <title>Comparative genomics of Bradyrhizobium nodulating Arachidis hypogaea.</title>
        <authorList>
            <person name="Li Y."/>
        </authorList>
    </citation>
    <scope>NUCLEOTIDE SEQUENCE [LARGE SCALE GENOMIC DNA]</scope>
    <source>
        <strain evidence="1 2">CCBAU 051107</strain>
    </source>
</reference>
<dbReference type="KEGG" id="barh:WN72_40240"/>
<dbReference type="Gene3D" id="3.40.50.300">
    <property type="entry name" value="P-loop containing nucleotide triphosphate hydrolases"/>
    <property type="match status" value="1"/>
</dbReference>
<sequence length="76" mass="8103">MANRLGIAVVAVTHLNKAGGGSKRSALNRFAGSVAFVAAARAAFAVIEDLDDDERRFLLQAKDNLGKKCKGLTFRL</sequence>
<name>A0AAE7NTT6_9BRAD</name>